<reference evidence="2 3" key="1">
    <citation type="submission" date="2018-06" db="EMBL/GenBank/DDBJ databases">
        <title>Paenibacillus imtechensis sp. nov.</title>
        <authorList>
            <person name="Pinnaka A.K."/>
            <person name="Singh H."/>
            <person name="Kaur M."/>
        </authorList>
    </citation>
    <scope>NUCLEOTIDE SEQUENCE [LARGE SCALE GENOMIC DNA]</scope>
    <source>
        <strain evidence="2 3">SMB1</strain>
    </source>
</reference>
<dbReference type="GO" id="GO:0005737">
    <property type="term" value="C:cytoplasm"/>
    <property type="evidence" value="ECO:0007669"/>
    <property type="project" value="TreeGrafter"/>
</dbReference>
<feature type="active site" evidence="1">
    <location>
        <position position="44"/>
    </location>
</feature>
<evidence type="ECO:0000256" key="1">
    <source>
        <dbReference type="PIRSR" id="PIRSR016184-1"/>
    </source>
</evidence>
<dbReference type="Proteomes" id="UP000249522">
    <property type="component" value="Unassembled WGS sequence"/>
</dbReference>
<protein>
    <submittedName>
        <fullName evidence="2">Phenazine biosynthesis protein</fullName>
    </submittedName>
</protein>
<dbReference type="EMBL" id="QKRB01000042">
    <property type="protein sequence ID" value="PZD96057.1"/>
    <property type="molecule type" value="Genomic_DNA"/>
</dbReference>
<comment type="caution">
    <text evidence="2">The sequence shown here is derived from an EMBL/GenBank/DDBJ whole genome shotgun (WGS) entry which is preliminary data.</text>
</comment>
<dbReference type="PANTHER" id="PTHR13774">
    <property type="entry name" value="PHENAZINE BIOSYNTHESIS PROTEIN"/>
    <property type="match status" value="1"/>
</dbReference>
<evidence type="ECO:0000313" key="2">
    <source>
        <dbReference type="EMBL" id="PZD96057.1"/>
    </source>
</evidence>
<dbReference type="OrthoDB" id="9788221at2"/>
<keyword evidence="3" id="KW-1185">Reference proteome</keyword>
<dbReference type="RefSeq" id="WP_111146345.1">
    <property type="nucleotide sequence ID" value="NZ_QKRB01000042.1"/>
</dbReference>
<dbReference type="Pfam" id="PF02567">
    <property type="entry name" value="PhzC-PhzF"/>
    <property type="match status" value="1"/>
</dbReference>
<accession>A0A2W1LX18</accession>
<dbReference type="NCBIfam" id="TIGR00654">
    <property type="entry name" value="PhzF_family"/>
    <property type="match status" value="1"/>
</dbReference>
<dbReference type="PIRSF" id="PIRSF016184">
    <property type="entry name" value="PhzC_PhzF"/>
    <property type="match status" value="1"/>
</dbReference>
<dbReference type="AlphaFoldDB" id="A0A2W1LX18"/>
<sequence>MKFYIVDVFAESRYEGNQLAVFMPEEPLTERLMQQIAREVNFAETTFIMPGRQGGGEYKVRIFSPAAELPFAGHPTLGTAYIIDSILQPGSSSLILHLPVGPIRVERIRDQWWMEQNQPLLGTVLPGRKQAASVLQLKEDDLISDLPVQFVSTGLPSVILPLASVEALSRCLVDHSQFRLFLEQQAQANIVAFARAEEGSADTLRVRCFINEPGYQEDSATGSANGNLAAYLIEHQYFGQSHLINYTVLQGLEMGRPSRLAVQCGKTEGLYTIRVGGRVVPVASGEWLL</sequence>
<dbReference type="InterPro" id="IPR003719">
    <property type="entry name" value="Phenazine_PhzF-like"/>
</dbReference>
<evidence type="ECO:0000313" key="3">
    <source>
        <dbReference type="Proteomes" id="UP000249522"/>
    </source>
</evidence>
<name>A0A2W1LX18_9BACL</name>
<dbReference type="SUPFAM" id="SSF54506">
    <property type="entry name" value="Diaminopimelate epimerase-like"/>
    <property type="match status" value="1"/>
</dbReference>
<dbReference type="Gene3D" id="3.10.310.10">
    <property type="entry name" value="Diaminopimelate Epimerase, Chain A, domain 1"/>
    <property type="match status" value="2"/>
</dbReference>
<dbReference type="GO" id="GO:0016853">
    <property type="term" value="F:isomerase activity"/>
    <property type="evidence" value="ECO:0007669"/>
    <property type="project" value="TreeGrafter"/>
</dbReference>
<dbReference type="PANTHER" id="PTHR13774:SF32">
    <property type="entry name" value="ANTISENSE-ENHANCING SEQUENCE 1"/>
    <property type="match status" value="1"/>
</dbReference>
<gene>
    <name evidence="2" type="ORF">DNH61_09065</name>
</gene>
<proteinExistence type="predicted"/>
<organism evidence="2 3">
    <name type="scientific">Paenibacillus sambharensis</name>
    <dbReference type="NCBI Taxonomy" id="1803190"/>
    <lineage>
        <taxon>Bacteria</taxon>
        <taxon>Bacillati</taxon>
        <taxon>Bacillota</taxon>
        <taxon>Bacilli</taxon>
        <taxon>Bacillales</taxon>
        <taxon>Paenibacillaceae</taxon>
        <taxon>Paenibacillus</taxon>
    </lineage>
</organism>